<dbReference type="Pfam" id="PF13561">
    <property type="entry name" value="adh_short_C2"/>
    <property type="match status" value="1"/>
</dbReference>
<comment type="similarity">
    <text evidence="1">Belongs to the short-chain dehydrogenases/reductases (SDR) family.</text>
</comment>
<dbReference type="GO" id="GO:0006633">
    <property type="term" value="P:fatty acid biosynthetic process"/>
    <property type="evidence" value="ECO:0007669"/>
    <property type="project" value="TreeGrafter"/>
</dbReference>
<dbReference type="EMBL" id="LT841358">
    <property type="protein sequence ID" value="SMH72316.1"/>
    <property type="molecule type" value="Genomic_DNA"/>
</dbReference>
<sequence length="258" mass="27971">MKKQTAIITGAGRGIGRGIAEKLASKGFNCILISRTDKEIKQVTKKIIKKGGIASFLTCDIIDPSSVKEMVEQVISRHEHIDVLVNSAASGPAIGPSEDLNIEEWKRVIDTDLTGTFIVCKEVGKQMIKSKYGRIVNISSFHSVATYPQRAAYAAAKTGVIGLTRALAVEWAKYKITVNAVSPGPIKTPRTNWFLSLDPKSESRMLARTPLVRLGEVNDVSAAIEFLTSKDAGFVTGQNIVIDGGWLSSAWFGSYNTN</sequence>
<dbReference type="Gene3D" id="3.40.50.720">
    <property type="entry name" value="NAD(P)-binding Rossmann-like Domain"/>
    <property type="match status" value="1"/>
</dbReference>
<dbReference type="InterPro" id="IPR036291">
    <property type="entry name" value="NAD(P)-bd_dom_sf"/>
</dbReference>
<dbReference type="PRINTS" id="PR00080">
    <property type="entry name" value="SDRFAMILY"/>
</dbReference>
<reference evidence="4" key="1">
    <citation type="submission" date="2017-03" db="EMBL/GenBank/DDBJ databases">
        <authorList>
            <person name="Herbold C."/>
        </authorList>
    </citation>
    <scope>NUCLEOTIDE SEQUENCE [LARGE SCALE GENOMIC DNA]</scope>
</reference>
<evidence type="ECO:0000256" key="2">
    <source>
        <dbReference type="ARBA" id="ARBA00023002"/>
    </source>
</evidence>
<dbReference type="RefSeq" id="WP_157928110.1">
    <property type="nucleotide sequence ID" value="NZ_LT841358.1"/>
</dbReference>
<evidence type="ECO:0000313" key="4">
    <source>
        <dbReference type="Proteomes" id="UP000230607"/>
    </source>
</evidence>
<dbReference type="PANTHER" id="PTHR42760">
    <property type="entry name" value="SHORT-CHAIN DEHYDROGENASES/REDUCTASES FAMILY MEMBER"/>
    <property type="match status" value="1"/>
</dbReference>
<evidence type="ECO:0000256" key="1">
    <source>
        <dbReference type="ARBA" id="ARBA00006484"/>
    </source>
</evidence>
<dbReference type="SUPFAM" id="SSF51735">
    <property type="entry name" value="NAD(P)-binding Rossmann-fold domains"/>
    <property type="match status" value="1"/>
</dbReference>
<dbReference type="InterPro" id="IPR002347">
    <property type="entry name" value="SDR_fam"/>
</dbReference>
<dbReference type="EC" id="1.1.1.100" evidence="3"/>
<protein>
    <submittedName>
        <fullName evidence="3">3-oxoacyl-[acyl-carrier-protein] reductase FabG</fullName>
        <ecNumber evidence="3">1.1.1.100</ecNumber>
    </submittedName>
</protein>
<evidence type="ECO:0000313" key="3">
    <source>
        <dbReference type="EMBL" id="SMH72316.1"/>
    </source>
</evidence>
<dbReference type="GO" id="GO:0048038">
    <property type="term" value="F:quinone binding"/>
    <property type="evidence" value="ECO:0007669"/>
    <property type="project" value="TreeGrafter"/>
</dbReference>
<dbReference type="PANTHER" id="PTHR42760:SF133">
    <property type="entry name" value="3-OXOACYL-[ACYL-CARRIER-PROTEIN] REDUCTASE"/>
    <property type="match status" value="1"/>
</dbReference>
<accession>A0A2H1FHS1</accession>
<name>A0A2H1FHS1_9ARCH</name>
<keyword evidence="4" id="KW-1185">Reference proteome</keyword>
<dbReference type="InterPro" id="IPR020904">
    <property type="entry name" value="Sc_DH/Rdtase_CS"/>
</dbReference>
<organism evidence="3 4">
    <name type="scientific">Candidatus Nitrosotalea okcheonensis</name>
    <dbReference type="NCBI Taxonomy" id="1903276"/>
    <lineage>
        <taxon>Archaea</taxon>
        <taxon>Nitrososphaerota</taxon>
        <taxon>Nitrososphaeria</taxon>
        <taxon>Nitrosotaleales</taxon>
        <taxon>Nitrosotaleaceae</taxon>
        <taxon>Nitrosotalea</taxon>
    </lineage>
</organism>
<dbReference type="Proteomes" id="UP000230607">
    <property type="component" value="Chromosome 1"/>
</dbReference>
<keyword evidence="2 3" id="KW-0560">Oxidoreductase</keyword>
<dbReference type="PRINTS" id="PR00081">
    <property type="entry name" value="GDHRDH"/>
</dbReference>
<gene>
    <name evidence="3" type="primary">fabG</name>
    <name evidence="3" type="ORF">NCS_30156</name>
</gene>
<dbReference type="AlphaFoldDB" id="A0A2H1FHS1"/>
<dbReference type="GO" id="GO:0004316">
    <property type="term" value="F:3-oxoacyl-[acyl-carrier-protein] reductase (NADPH) activity"/>
    <property type="evidence" value="ECO:0007669"/>
    <property type="project" value="UniProtKB-EC"/>
</dbReference>
<dbReference type="PROSITE" id="PS00061">
    <property type="entry name" value="ADH_SHORT"/>
    <property type="match status" value="1"/>
</dbReference>
<dbReference type="FunFam" id="3.40.50.720:FF:000084">
    <property type="entry name" value="Short-chain dehydrogenase reductase"/>
    <property type="match status" value="1"/>
</dbReference>
<dbReference type="OrthoDB" id="24596at2157"/>
<proteinExistence type="inferred from homology"/>
<dbReference type="CDD" id="cd05233">
    <property type="entry name" value="SDR_c"/>
    <property type="match status" value="1"/>
</dbReference>